<feature type="chain" id="PRO_5015575075" evidence="1">
    <location>
        <begin position="26"/>
        <end position="274"/>
    </location>
</feature>
<dbReference type="RefSeq" id="WP_146178842.1">
    <property type="nucleotide sequence ID" value="NZ_BMEZ01000016.1"/>
</dbReference>
<dbReference type="OrthoDB" id="9991539at2"/>
<accession>A0A2T6ASE3</accession>
<name>A0A2T6ASE3_9RHOB</name>
<keyword evidence="1" id="KW-0732">Signal</keyword>
<organism evidence="2 3">
    <name type="scientific">Allosediminivita pacifica</name>
    <dbReference type="NCBI Taxonomy" id="1267769"/>
    <lineage>
        <taxon>Bacteria</taxon>
        <taxon>Pseudomonadati</taxon>
        <taxon>Pseudomonadota</taxon>
        <taxon>Alphaproteobacteria</taxon>
        <taxon>Rhodobacterales</taxon>
        <taxon>Paracoccaceae</taxon>
        <taxon>Allosediminivita</taxon>
    </lineage>
</organism>
<feature type="signal peptide" evidence="1">
    <location>
        <begin position="1"/>
        <end position="25"/>
    </location>
</feature>
<dbReference type="EMBL" id="QBKN01000015">
    <property type="protein sequence ID" value="PTX46666.1"/>
    <property type="molecule type" value="Genomic_DNA"/>
</dbReference>
<protein>
    <submittedName>
        <fullName evidence="2">Putative secreted protein</fullName>
    </submittedName>
</protein>
<evidence type="ECO:0000313" key="3">
    <source>
        <dbReference type="Proteomes" id="UP000244069"/>
    </source>
</evidence>
<evidence type="ECO:0000256" key="1">
    <source>
        <dbReference type="SAM" id="SignalP"/>
    </source>
</evidence>
<comment type="caution">
    <text evidence="2">The sequence shown here is derived from an EMBL/GenBank/DDBJ whole genome shotgun (WGS) entry which is preliminary data.</text>
</comment>
<dbReference type="AlphaFoldDB" id="A0A2T6ASE3"/>
<dbReference type="Proteomes" id="UP000244069">
    <property type="component" value="Unassembled WGS sequence"/>
</dbReference>
<proteinExistence type="predicted"/>
<evidence type="ECO:0000313" key="2">
    <source>
        <dbReference type="EMBL" id="PTX46666.1"/>
    </source>
</evidence>
<sequence>MRFSPGRIALAAAMALASLASTAQAVTFNLDWSGLSAGEFTTTGTGFSRTLNGVTVTATGYSVSIPSSGGAGSISGPLPAIDVAACTNLNPALCPGGRANGLRLSRAGLGIRSETSTALGFNGHMDSNGNYISELVQFDFSIPVSIGAIVVDDVSNSPRAIWYAASASLVDLTGDPADIASSLQIFNSPDDATDGIFSHEANLTGVTSLLVGAPFWQGPDAPARSNFYVSGLSDVSATETGGPVASPVPLPAGLPLLLGALLGVGVLGRRRAAA</sequence>
<gene>
    <name evidence="2" type="ORF">C8N44_11533</name>
</gene>
<keyword evidence="3" id="KW-1185">Reference proteome</keyword>
<reference evidence="2 3" key="1">
    <citation type="submission" date="2018-04" db="EMBL/GenBank/DDBJ databases">
        <title>Genomic Encyclopedia of Archaeal and Bacterial Type Strains, Phase II (KMG-II): from individual species to whole genera.</title>
        <authorList>
            <person name="Goeker M."/>
        </authorList>
    </citation>
    <scope>NUCLEOTIDE SEQUENCE [LARGE SCALE GENOMIC DNA]</scope>
    <source>
        <strain evidence="2 3">DSM 29329</strain>
    </source>
</reference>